<organism evidence="7">
    <name type="scientific">marine metagenome</name>
    <dbReference type="NCBI Taxonomy" id="408172"/>
    <lineage>
        <taxon>unclassified sequences</taxon>
        <taxon>metagenomes</taxon>
        <taxon>ecological metagenomes</taxon>
    </lineage>
</organism>
<protein>
    <recommendedName>
        <fullName evidence="2">glutamine--fructose-6-phosphate transaminase (isomerizing)</fullName>
        <ecNumber evidence="2">2.6.1.16</ecNumber>
    </recommendedName>
</protein>
<dbReference type="InterPro" id="IPR029055">
    <property type="entry name" value="Ntn_hydrolases_N"/>
</dbReference>
<accession>A0A382P7W5</accession>
<evidence type="ECO:0000256" key="1">
    <source>
        <dbReference type="ARBA" id="ARBA00001031"/>
    </source>
</evidence>
<name>A0A382P7W5_9ZZZZ</name>
<evidence type="ECO:0000259" key="6">
    <source>
        <dbReference type="PROSITE" id="PS51278"/>
    </source>
</evidence>
<dbReference type="PROSITE" id="PS51278">
    <property type="entry name" value="GATASE_TYPE_2"/>
    <property type="match status" value="1"/>
</dbReference>
<keyword evidence="5" id="KW-0315">Glutamine amidotransferase</keyword>
<dbReference type="EMBL" id="UINC01105501">
    <property type="protein sequence ID" value="SVC69474.1"/>
    <property type="molecule type" value="Genomic_DNA"/>
</dbReference>
<dbReference type="GO" id="GO:0006487">
    <property type="term" value="P:protein N-linked glycosylation"/>
    <property type="evidence" value="ECO:0007669"/>
    <property type="project" value="TreeGrafter"/>
</dbReference>
<keyword evidence="3" id="KW-0032">Aminotransferase</keyword>
<dbReference type="GO" id="GO:0006047">
    <property type="term" value="P:UDP-N-acetylglucosamine metabolic process"/>
    <property type="evidence" value="ECO:0007669"/>
    <property type="project" value="TreeGrafter"/>
</dbReference>
<dbReference type="Gene3D" id="3.60.20.10">
    <property type="entry name" value="Glutamine Phosphoribosylpyrophosphate, subunit 1, domain 1"/>
    <property type="match status" value="2"/>
</dbReference>
<dbReference type="Pfam" id="PF13522">
    <property type="entry name" value="GATase_6"/>
    <property type="match status" value="1"/>
</dbReference>
<dbReference type="SUPFAM" id="SSF56235">
    <property type="entry name" value="N-terminal nucleophile aminohydrolases (Ntn hydrolases)"/>
    <property type="match status" value="1"/>
</dbReference>
<comment type="catalytic activity">
    <reaction evidence="1">
        <text>D-fructose 6-phosphate + L-glutamine = D-glucosamine 6-phosphate + L-glutamate</text>
        <dbReference type="Rhea" id="RHEA:13237"/>
        <dbReference type="ChEBI" id="CHEBI:29985"/>
        <dbReference type="ChEBI" id="CHEBI:58359"/>
        <dbReference type="ChEBI" id="CHEBI:58725"/>
        <dbReference type="ChEBI" id="CHEBI:61527"/>
        <dbReference type="EC" id="2.6.1.16"/>
    </reaction>
</comment>
<evidence type="ECO:0000256" key="2">
    <source>
        <dbReference type="ARBA" id="ARBA00012916"/>
    </source>
</evidence>
<dbReference type="GO" id="GO:0006002">
    <property type="term" value="P:fructose 6-phosphate metabolic process"/>
    <property type="evidence" value="ECO:0007669"/>
    <property type="project" value="TreeGrafter"/>
</dbReference>
<dbReference type="EC" id="2.6.1.16" evidence="2"/>
<dbReference type="PANTHER" id="PTHR10937">
    <property type="entry name" value="GLUCOSAMINE--FRUCTOSE-6-PHOSPHATE AMINOTRANSFERASE, ISOMERIZING"/>
    <property type="match status" value="1"/>
</dbReference>
<feature type="non-terminal residue" evidence="7">
    <location>
        <position position="256"/>
    </location>
</feature>
<dbReference type="InterPro" id="IPR017932">
    <property type="entry name" value="GATase_2_dom"/>
</dbReference>
<evidence type="ECO:0000256" key="3">
    <source>
        <dbReference type="ARBA" id="ARBA00022576"/>
    </source>
</evidence>
<evidence type="ECO:0000256" key="4">
    <source>
        <dbReference type="ARBA" id="ARBA00022679"/>
    </source>
</evidence>
<dbReference type="GO" id="GO:0005829">
    <property type="term" value="C:cytosol"/>
    <property type="evidence" value="ECO:0007669"/>
    <property type="project" value="TreeGrafter"/>
</dbReference>
<evidence type="ECO:0000313" key="7">
    <source>
        <dbReference type="EMBL" id="SVC69474.1"/>
    </source>
</evidence>
<dbReference type="GO" id="GO:0004360">
    <property type="term" value="F:glutamine-fructose-6-phosphate transaminase (isomerizing) activity"/>
    <property type="evidence" value="ECO:0007669"/>
    <property type="project" value="UniProtKB-EC"/>
</dbReference>
<sequence length="256" mass="28172">MCGIVGFLDKTKSRTTVGKIVLQMLDALGARGPDSAGVALYGQKKDKGMVVQIKLGKQKEATFIVEQLEEFGTISEVKIVAEYLRLVISLEVDTASFLKVVESLDQGIEVVSLGAQLEVVKQVGTPKNLESTYNISSFTGTHGLGHTRLSTESRVDLSHSQPFWAYGYADLAIVHNGHITNYHTMRRLYEQRGIEFHTENDSEIIGIYFADQLSKGMVLQEVLEASLTDLDGSFSYLVSTPDSIGFAKDPFSFKPL</sequence>
<feature type="domain" description="Glutamine amidotransferase type-2" evidence="6">
    <location>
        <begin position="2"/>
        <end position="256"/>
    </location>
</feature>
<reference evidence="7" key="1">
    <citation type="submission" date="2018-05" db="EMBL/GenBank/DDBJ databases">
        <authorList>
            <person name="Lanie J.A."/>
            <person name="Ng W.-L."/>
            <person name="Kazmierczak K.M."/>
            <person name="Andrzejewski T.M."/>
            <person name="Davidsen T.M."/>
            <person name="Wayne K.J."/>
            <person name="Tettelin H."/>
            <person name="Glass J.I."/>
            <person name="Rusch D."/>
            <person name="Podicherti R."/>
            <person name="Tsui H.-C.T."/>
            <person name="Winkler M.E."/>
        </authorList>
    </citation>
    <scope>NUCLEOTIDE SEQUENCE</scope>
</reference>
<dbReference type="PANTHER" id="PTHR10937:SF0">
    <property type="entry name" value="GLUTAMINE--FRUCTOSE-6-PHOSPHATE TRANSAMINASE (ISOMERIZING)"/>
    <property type="match status" value="1"/>
</dbReference>
<evidence type="ECO:0000256" key="5">
    <source>
        <dbReference type="ARBA" id="ARBA00022962"/>
    </source>
</evidence>
<dbReference type="AlphaFoldDB" id="A0A382P7W5"/>
<gene>
    <name evidence="7" type="ORF">METZ01_LOCUS322328</name>
</gene>
<keyword evidence="4" id="KW-0808">Transferase</keyword>
<proteinExistence type="predicted"/>